<dbReference type="RefSeq" id="WP_394607011.1">
    <property type="nucleotide sequence ID" value="NZ_JBIHSN010000002.1"/>
</dbReference>
<evidence type="ECO:0000256" key="9">
    <source>
        <dbReference type="ARBA" id="ARBA00022989"/>
    </source>
</evidence>
<dbReference type="PANTHER" id="PTHR47755">
    <property type="entry name" value="CELL DIVISION PROTEIN FTSX"/>
    <property type="match status" value="1"/>
</dbReference>
<dbReference type="InterPro" id="IPR040690">
    <property type="entry name" value="FtsX_ECD"/>
</dbReference>
<dbReference type="Gene3D" id="3.30.70.3040">
    <property type="match status" value="1"/>
</dbReference>
<evidence type="ECO:0000256" key="1">
    <source>
        <dbReference type="ARBA" id="ARBA00004429"/>
    </source>
</evidence>
<comment type="function">
    <text evidence="12">Part of the ABC transporter FtsEX involved in cellular division.</text>
</comment>
<feature type="transmembrane region" description="Helical" evidence="14">
    <location>
        <begin position="291"/>
        <end position="311"/>
    </location>
</feature>
<reference evidence="17 18" key="1">
    <citation type="submission" date="2024-10" db="EMBL/GenBank/DDBJ databases">
        <authorList>
            <person name="Yibar A."/>
            <person name="Saticioglu I.B."/>
            <person name="Duman M."/>
            <person name="Ajmi N."/>
            <person name="Gurler F."/>
            <person name="Ay H."/>
            <person name="Onuk E."/>
            <person name="Guler S."/>
            <person name="Romalde J.L."/>
        </authorList>
    </citation>
    <scope>NUCLEOTIDE SEQUENCE [LARGE SCALE GENOMIC DNA]</scope>
    <source>
        <strain evidence="17 18">14-MA-B</strain>
    </source>
</reference>
<dbReference type="InterPro" id="IPR004513">
    <property type="entry name" value="FtsX"/>
</dbReference>
<evidence type="ECO:0000256" key="4">
    <source>
        <dbReference type="ARBA" id="ARBA00021907"/>
    </source>
</evidence>
<keyword evidence="6 12" id="KW-0997">Cell inner membrane</keyword>
<organism evidence="17 18">
    <name type="scientific">Vibrio rumoiensis</name>
    <dbReference type="NCBI Taxonomy" id="76258"/>
    <lineage>
        <taxon>Bacteria</taxon>
        <taxon>Pseudomonadati</taxon>
        <taxon>Pseudomonadota</taxon>
        <taxon>Gammaproteobacteria</taxon>
        <taxon>Vibrionales</taxon>
        <taxon>Vibrionaceae</taxon>
        <taxon>Vibrio</taxon>
    </lineage>
</organism>
<keyword evidence="9 14" id="KW-1133">Transmembrane helix</keyword>
<keyword evidence="10 12" id="KW-0472">Membrane</keyword>
<feature type="transmembrane region" description="Helical" evidence="14">
    <location>
        <begin position="40"/>
        <end position="60"/>
    </location>
</feature>
<dbReference type="InterPro" id="IPR047590">
    <property type="entry name" value="FtsX_proteobact-type"/>
</dbReference>
<feature type="domain" description="FtsX extracellular" evidence="16">
    <location>
        <begin position="83"/>
        <end position="177"/>
    </location>
</feature>
<sequence>MANKKVKAAKPSRENRSSRPKSEGFIRTHIKQAKLSLHALLSRPLGTILTLAVVSMSLTLPATFYTAGKNIATVAEDMNSASQVSVYLKEGTPEARLMVLKDQVESWPEVESVQYISSQKGLEDLSQFAGLEKAMSLLSDTALPPVLVVMPNAEHQQTGYVKMLAKKLQAESDVTDVRLDEDWFARLDAIKHLAYIVSCSFALLMLVSVFLIVGNTLRFNILAHKEEIQVMKLIGATDRFILRPYLYTGLWLGFIGALIAWFLTLIITLLVSGAVDNLANLYDSHFSLLGLGWDESVLLLMLGSSLGWIAANLSARKHLKEIEPV</sequence>
<comment type="subcellular location">
    <subcellularLocation>
        <location evidence="1">Cell inner membrane</location>
        <topology evidence="1">Multi-pass membrane protein</topology>
    </subcellularLocation>
</comment>
<dbReference type="Pfam" id="PF18075">
    <property type="entry name" value="FtsX_ECD"/>
    <property type="match status" value="1"/>
</dbReference>
<dbReference type="PIRSF" id="PIRSF003097">
    <property type="entry name" value="FtsX"/>
    <property type="match status" value="1"/>
</dbReference>
<feature type="region of interest" description="Disordered" evidence="13">
    <location>
        <begin position="1"/>
        <end position="23"/>
    </location>
</feature>
<keyword evidence="7 12" id="KW-0132">Cell division</keyword>
<proteinExistence type="inferred from homology"/>
<keyword evidence="5 12" id="KW-1003">Cell membrane</keyword>
<evidence type="ECO:0000259" key="15">
    <source>
        <dbReference type="Pfam" id="PF02687"/>
    </source>
</evidence>
<evidence type="ECO:0000256" key="8">
    <source>
        <dbReference type="ARBA" id="ARBA00022692"/>
    </source>
</evidence>
<comment type="caution">
    <text evidence="17">The sequence shown here is derived from an EMBL/GenBank/DDBJ whole genome shotgun (WGS) entry which is preliminary data.</text>
</comment>
<comment type="similarity">
    <text evidence="2 12">Belongs to the ABC-4 integral membrane protein family. FtsX subfamily.</text>
</comment>
<evidence type="ECO:0000256" key="3">
    <source>
        <dbReference type="ARBA" id="ARBA00011160"/>
    </source>
</evidence>
<evidence type="ECO:0000256" key="10">
    <source>
        <dbReference type="ARBA" id="ARBA00023136"/>
    </source>
</evidence>
<evidence type="ECO:0000256" key="13">
    <source>
        <dbReference type="SAM" id="MobiDB-lite"/>
    </source>
</evidence>
<evidence type="ECO:0000256" key="11">
    <source>
        <dbReference type="ARBA" id="ARBA00023306"/>
    </source>
</evidence>
<keyword evidence="8 14" id="KW-0812">Transmembrane</keyword>
<accession>A0ABW7IRE1</accession>
<feature type="compositionally biased region" description="Basic and acidic residues" evidence="13">
    <location>
        <begin position="11"/>
        <end position="23"/>
    </location>
</feature>
<feature type="transmembrane region" description="Helical" evidence="14">
    <location>
        <begin position="249"/>
        <end position="271"/>
    </location>
</feature>
<dbReference type="NCBIfam" id="TIGR00439">
    <property type="entry name" value="FtsX_Gneg"/>
    <property type="match status" value="1"/>
</dbReference>
<evidence type="ECO:0000256" key="14">
    <source>
        <dbReference type="SAM" id="Phobius"/>
    </source>
</evidence>
<comment type="subunit">
    <text evidence="3">Forms a membrane-associated complex with FtsE.</text>
</comment>
<evidence type="ECO:0000256" key="6">
    <source>
        <dbReference type="ARBA" id="ARBA00022519"/>
    </source>
</evidence>
<dbReference type="EMBL" id="JBIHSN010000002">
    <property type="protein sequence ID" value="MFH0263976.1"/>
    <property type="molecule type" value="Genomic_DNA"/>
</dbReference>
<evidence type="ECO:0000256" key="12">
    <source>
        <dbReference type="PIRNR" id="PIRNR003097"/>
    </source>
</evidence>
<feature type="compositionally biased region" description="Basic residues" evidence="13">
    <location>
        <begin position="1"/>
        <end position="10"/>
    </location>
</feature>
<feature type="transmembrane region" description="Helical" evidence="14">
    <location>
        <begin position="193"/>
        <end position="213"/>
    </location>
</feature>
<dbReference type="Pfam" id="PF02687">
    <property type="entry name" value="FtsX"/>
    <property type="match status" value="1"/>
</dbReference>
<dbReference type="Proteomes" id="UP001607151">
    <property type="component" value="Unassembled WGS sequence"/>
</dbReference>
<keyword evidence="11 12" id="KW-0131">Cell cycle</keyword>
<evidence type="ECO:0000256" key="2">
    <source>
        <dbReference type="ARBA" id="ARBA00007379"/>
    </source>
</evidence>
<protein>
    <recommendedName>
        <fullName evidence="4 12">Cell division protein FtsX</fullName>
    </recommendedName>
</protein>
<dbReference type="InterPro" id="IPR003838">
    <property type="entry name" value="ABC3_permease_C"/>
</dbReference>
<evidence type="ECO:0000313" key="18">
    <source>
        <dbReference type="Proteomes" id="UP001607151"/>
    </source>
</evidence>
<keyword evidence="18" id="KW-1185">Reference proteome</keyword>
<evidence type="ECO:0000259" key="16">
    <source>
        <dbReference type="Pfam" id="PF18075"/>
    </source>
</evidence>
<feature type="domain" description="ABC3 transporter permease C-terminal" evidence="15">
    <location>
        <begin position="200"/>
        <end position="316"/>
    </location>
</feature>
<evidence type="ECO:0000313" key="17">
    <source>
        <dbReference type="EMBL" id="MFH0263976.1"/>
    </source>
</evidence>
<gene>
    <name evidence="17" type="primary">ftsX</name>
    <name evidence="17" type="ORF">ACGRQ9_00235</name>
</gene>
<name>A0ABW7IRE1_9VIBR</name>
<dbReference type="PANTHER" id="PTHR47755:SF1">
    <property type="entry name" value="CELL DIVISION PROTEIN FTSX"/>
    <property type="match status" value="1"/>
</dbReference>
<evidence type="ECO:0000256" key="5">
    <source>
        <dbReference type="ARBA" id="ARBA00022475"/>
    </source>
</evidence>
<evidence type="ECO:0000256" key="7">
    <source>
        <dbReference type="ARBA" id="ARBA00022618"/>
    </source>
</evidence>